<dbReference type="Proteomes" id="UP000807716">
    <property type="component" value="Unassembled WGS sequence"/>
</dbReference>
<dbReference type="SMART" id="SM00229">
    <property type="entry name" value="RasGEFN"/>
    <property type="match status" value="1"/>
</dbReference>
<feature type="region of interest" description="Disordered" evidence="3">
    <location>
        <begin position="432"/>
        <end position="470"/>
    </location>
</feature>
<evidence type="ECO:0008006" key="8">
    <source>
        <dbReference type="Google" id="ProtNLM"/>
    </source>
</evidence>
<dbReference type="Gene3D" id="1.20.870.10">
    <property type="entry name" value="Son of sevenless (SoS) protein Chain: S domain 1"/>
    <property type="match status" value="1"/>
</dbReference>
<dbReference type="Pfam" id="PF00617">
    <property type="entry name" value="RasGEF"/>
    <property type="match status" value="1"/>
</dbReference>
<dbReference type="GO" id="GO:0005886">
    <property type="term" value="C:plasma membrane"/>
    <property type="evidence" value="ECO:0007669"/>
    <property type="project" value="TreeGrafter"/>
</dbReference>
<dbReference type="Gene3D" id="1.10.840.10">
    <property type="entry name" value="Ras guanine-nucleotide exchange factors catalytic domain"/>
    <property type="match status" value="1"/>
</dbReference>
<dbReference type="PROSITE" id="PS50212">
    <property type="entry name" value="RASGEF_NTER"/>
    <property type="match status" value="1"/>
</dbReference>
<dbReference type="CDD" id="cd00155">
    <property type="entry name" value="RasGEF"/>
    <property type="match status" value="1"/>
</dbReference>
<feature type="region of interest" description="Disordered" evidence="3">
    <location>
        <begin position="574"/>
        <end position="593"/>
    </location>
</feature>
<feature type="region of interest" description="Disordered" evidence="3">
    <location>
        <begin position="314"/>
        <end position="348"/>
    </location>
</feature>
<feature type="region of interest" description="Disordered" evidence="3">
    <location>
        <begin position="1"/>
        <end position="89"/>
    </location>
</feature>
<protein>
    <recommendedName>
        <fullName evidence="8">Ras GEF</fullName>
    </recommendedName>
</protein>
<evidence type="ECO:0000256" key="3">
    <source>
        <dbReference type="SAM" id="MobiDB-lite"/>
    </source>
</evidence>
<dbReference type="InterPro" id="IPR023578">
    <property type="entry name" value="Ras_GEF_dom_sf"/>
</dbReference>
<evidence type="ECO:0000259" key="5">
    <source>
        <dbReference type="PROSITE" id="PS50212"/>
    </source>
</evidence>
<evidence type="ECO:0000313" key="7">
    <source>
        <dbReference type="Proteomes" id="UP000807716"/>
    </source>
</evidence>
<dbReference type="PANTHER" id="PTHR23113:SF348">
    <property type="entry name" value="GUANYL-NUCLEOTIDE EXCHANGE FACTOR RASGEF, PUTATIVE (AFU_ORTHOLOGUE AFUA_1G04700)-RELATED"/>
    <property type="match status" value="1"/>
</dbReference>
<dbReference type="OrthoDB" id="546434at2759"/>
<evidence type="ECO:0000256" key="1">
    <source>
        <dbReference type="ARBA" id="ARBA00022658"/>
    </source>
</evidence>
<dbReference type="GO" id="GO:0007265">
    <property type="term" value="P:Ras protein signal transduction"/>
    <property type="evidence" value="ECO:0007669"/>
    <property type="project" value="TreeGrafter"/>
</dbReference>
<keyword evidence="7" id="KW-1185">Reference proteome</keyword>
<feature type="compositionally biased region" description="Low complexity" evidence="3">
    <location>
        <begin position="25"/>
        <end position="39"/>
    </location>
</feature>
<dbReference type="InterPro" id="IPR001895">
    <property type="entry name" value="RASGEF_cat_dom"/>
</dbReference>
<feature type="region of interest" description="Disordered" evidence="3">
    <location>
        <begin position="529"/>
        <end position="552"/>
    </location>
</feature>
<feature type="compositionally biased region" description="Polar residues" evidence="3">
    <location>
        <begin position="1"/>
        <end position="12"/>
    </location>
</feature>
<evidence type="ECO:0000259" key="4">
    <source>
        <dbReference type="PROSITE" id="PS50009"/>
    </source>
</evidence>
<dbReference type="CDD" id="cd06224">
    <property type="entry name" value="REM"/>
    <property type="match status" value="1"/>
</dbReference>
<feature type="domain" description="N-terminal Ras-GEF" evidence="5">
    <location>
        <begin position="163"/>
        <end position="299"/>
    </location>
</feature>
<dbReference type="PANTHER" id="PTHR23113">
    <property type="entry name" value="GUANINE NUCLEOTIDE EXCHANGE FACTOR"/>
    <property type="match status" value="1"/>
</dbReference>
<feature type="compositionally biased region" description="Polar residues" evidence="3">
    <location>
        <begin position="40"/>
        <end position="50"/>
    </location>
</feature>
<evidence type="ECO:0000313" key="6">
    <source>
        <dbReference type="EMBL" id="KAG0268824.1"/>
    </source>
</evidence>
<dbReference type="EMBL" id="JAAAJB010000040">
    <property type="protein sequence ID" value="KAG0268824.1"/>
    <property type="molecule type" value="Genomic_DNA"/>
</dbReference>
<reference evidence="6" key="1">
    <citation type="journal article" date="2020" name="Fungal Divers.">
        <title>Resolving the Mortierellaceae phylogeny through synthesis of multi-gene phylogenetics and phylogenomics.</title>
        <authorList>
            <person name="Vandepol N."/>
            <person name="Liber J."/>
            <person name="Desiro A."/>
            <person name="Na H."/>
            <person name="Kennedy M."/>
            <person name="Barry K."/>
            <person name="Grigoriev I.V."/>
            <person name="Miller A.N."/>
            <person name="O'Donnell K."/>
            <person name="Stajich J.E."/>
            <person name="Bonito G."/>
        </authorList>
    </citation>
    <scope>NUCLEOTIDE SEQUENCE</scope>
    <source>
        <strain evidence="6">BC1065</strain>
    </source>
</reference>
<accession>A0A9P6QL59</accession>
<name>A0A9P6QL59_9FUNG</name>
<dbReference type="InterPro" id="IPR036964">
    <property type="entry name" value="RASGEF_cat_dom_sf"/>
</dbReference>
<keyword evidence="1 2" id="KW-0344">Guanine-nucleotide releasing factor</keyword>
<dbReference type="PROSITE" id="PS50009">
    <property type="entry name" value="RASGEF_CAT"/>
    <property type="match status" value="1"/>
</dbReference>
<dbReference type="GO" id="GO:0005085">
    <property type="term" value="F:guanyl-nucleotide exchange factor activity"/>
    <property type="evidence" value="ECO:0007669"/>
    <property type="project" value="UniProtKB-KW"/>
</dbReference>
<evidence type="ECO:0000256" key="2">
    <source>
        <dbReference type="PROSITE-ProRule" id="PRU00168"/>
    </source>
</evidence>
<dbReference type="InterPro" id="IPR008937">
    <property type="entry name" value="Ras-like_GEF"/>
</dbReference>
<dbReference type="SUPFAM" id="SSF48366">
    <property type="entry name" value="Ras GEF"/>
    <property type="match status" value="1"/>
</dbReference>
<proteinExistence type="predicted"/>
<feature type="compositionally biased region" description="Low complexity" evidence="3">
    <location>
        <begin position="314"/>
        <end position="336"/>
    </location>
</feature>
<sequence length="843" mass="91692">MTSPVSPQSQHQLAAPLLGVPGRDSPCSPLSNPSSANASFGQPGNTNFASNVPPFAAQNARHECSHSHLGTTDPGAASPASSSRDEAATTATVVTAASSTTTLGALSPSTTSQQYSALASAASTSGAGGNHLYGRPRSITARSLASSPAMEGFIASRRGSKDSSDSATGTFLDDLVNQLTTPDYDNPHDQIARTNVFLMIYRKFLRPRDLLELFIDRFEDQGDFVDTDLDEHDLASLEARDTRLRICTCLHHWLKHFPNDFVHPQTRQRLAAFLRERVALFPYLQNIYSSLLPLSSIHYFNTWRSLNESSSASETAPATTSHATGSAVHSSNSSVSGDGDQDRPMTPVPAVSYEEMDDDKEWGLFDTDEELPEVRLAQHQEHIHSVVPGTPTTIMSESESLDGTSPMDTLAPFPLIPNAGRRNSRTLAHLPRDRRSSTGSLTHGCTGPSIRESVLGARRGSASSASSHPGYYHPSHYQPLSGCFAEGDSTPMQLQPIAAIPIITKRSSSQAYRQRATSNASNCASHAPAQAVNTNGSHGGGGGSTSSHSPLHKTPSLTSVGSCLLDGLLPHITHGHHHAHAQPPPQPSANVLSSPFMEIPDKAVADQLTCVEFGLFRKLKPRDMLRQVWKSGKGSVAFQACIAHFNFISSWVGTMILAPPKVKHRAKMMEKFISIAKILRQNGNYNTTMAIVGAMNTSSIHRLVQTREMLQSKDIWNTFKELEKLMSSERSFAEYRAALKATEPPCIPYLGVHLADLLSISEGNKDFRQDGSIHWQKFVLMADVISTVTNFQTKPYDIEPDPFISRIITETHVLDDEELYTKSVGTEPNKLNHSRSLSFKLFL</sequence>
<dbReference type="InterPro" id="IPR000651">
    <property type="entry name" value="Ras-like_Gua-exchang_fac_N"/>
</dbReference>
<dbReference type="Pfam" id="PF00618">
    <property type="entry name" value="RasGEF_N"/>
    <property type="match status" value="1"/>
</dbReference>
<comment type="caution">
    <text evidence="6">The sequence shown here is derived from an EMBL/GenBank/DDBJ whole genome shotgun (WGS) entry which is preliminary data.</text>
</comment>
<feature type="compositionally biased region" description="Low complexity" evidence="3">
    <location>
        <begin position="456"/>
        <end position="470"/>
    </location>
</feature>
<organism evidence="6 7">
    <name type="scientific">Actinomortierella ambigua</name>
    <dbReference type="NCBI Taxonomy" id="1343610"/>
    <lineage>
        <taxon>Eukaryota</taxon>
        <taxon>Fungi</taxon>
        <taxon>Fungi incertae sedis</taxon>
        <taxon>Mucoromycota</taxon>
        <taxon>Mortierellomycotina</taxon>
        <taxon>Mortierellomycetes</taxon>
        <taxon>Mortierellales</taxon>
        <taxon>Mortierellaceae</taxon>
        <taxon>Actinomortierella</taxon>
    </lineage>
</organism>
<feature type="domain" description="Ras-GEF" evidence="4">
    <location>
        <begin position="600"/>
        <end position="829"/>
    </location>
</feature>
<gene>
    <name evidence="6" type="ORF">DFQ27_005611</name>
</gene>
<dbReference type="SMART" id="SM00147">
    <property type="entry name" value="RasGEF"/>
    <property type="match status" value="1"/>
</dbReference>
<dbReference type="AlphaFoldDB" id="A0A9P6QL59"/>